<dbReference type="AlphaFoldDB" id="A0A327YXB0"/>
<evidence type="ECO:0000256" key="1">
    <source>
        <dbReference type="SAM" id="MobiDB-lite"/>
    </source>
</evidence>
<evidence type="ECO:0000313" key="3">
    <source>
        <dbReference type="Proteomes" id="UP000249341"/>
    </source>
</evidence>
<proteinExistence type="predicted"/>
<name>A0A327YXB0_9ACTN</name>
<accession>A0A327YXB0</accession>
<dbReference type="OrthoDB" id="9916603at2"/>
<dbReference type="RefSeq" id="WP_146617085.1">
    <property type="nucleotide sequence ID" value="NZ_JACHWI010000002.1"/>
</dbReference>
<gene>
    <name evidence="2" type="ORF">B0I29_129103</name>
</gene>
<feature type="region of interest" description="Disordered" evidence="1">
    <location>
        <begin position="1"/>
        <end position="21"/>
    </location>
</feature>
<dbReference type="Proteomes" id="UP000249341">
    <property type="component" value="Unassembled WGS sequence"/>
</dbReference>
<dbReference type="Gene3D" id="3.40.91.30">
    <property type="match status" value="1"/>
</dbReference>
<evidence type="ECO:0000313" key="2">
    <source>
        <dbReference type="EMBL" id="RAK26067.1"/>
    </source>
</evidence>
<keyword evidence="3" id="KW-1185">Reference proteome</keyword>
<dbReference type="EMBL" id="QLMJ01000029">
    <property type="protein sequence ID" value="RAK26067.1"/>
    <property type="molecule type" value="Genomic_DNA"/>
</dbReference>
<sequence>MGSLTTAEPNPPGELQPGEGQQVGLGLTLAEMKELCVVVTETRFHPSGTDVFFSCNVLLHPRRVLVRSTIDVPTPATLHDVAEEAHRRECADYLIVTARPLPAGLAPSDHVLGPEQFLALLRSSHAVAWSGDLPRPRRSDFISARRRAQRLQEVDRLGLAWLPSLSRFKHPWQLRETATPPDEWFERIVFQLATSTFRLGGLRLGTAKRGQRVGDALLWRDDNFILLDCKAAQDGYRLGVDDERRLLEYAGQSYMQYGFSGQPRCVVLVSSSFPTFDEQPRRFTDRRRRFTDAGSDLACIRADDLVEASLELLDHPGDTRPVDSIAWCDVLAEGMVTRETLVGSCRSSPGPH</sequence>
<reference evidence="2 3" key="1">
    <citation type="submission" date="2018-06" db="EMBL/GenBank/DDBJ databases">
        <title>Genomic Encyclopedia of Type Strains, Phase III (KMG-III): the genomes of soil and plant-associated and newly described type strains.</title>
        <authorList>
            <person name="Whitman W."/>
        </authorList>
    </citation>
    <scope>NUCLEOTIDE SEQUENCE [LARGE SCALE GENOMIC DNA]</scope>
    <source>
        <strain evidence="2 3">CGMCC 4.7090</strain>
    </source>
</reference>
<organism evidence="2 3">
    <name type="scientific">Actinoplanes lutulentus</name>
    <dbReference type="NCBI Taxonomy" id="1287878"/>
    <lineage>
        <taxon>Bacteria</taxon>
        <taxon>Bacillati</taxon>
        <taxon>Actinomycetota</taxon>
        <taxon>Actinomycetes</taxon>
        <taxon>Micromonosporales</taxon>
        <taxon>Micromonosporaceae</taxon>
        <taxon>Actinoplanes</taxon>
    </lineage>
</organism>
<comment type="caution">
    <text evidence="2">The sequence shown here is derived from an EMBL/GenBank/DDBJ whole genome shotgun (WGS) entry which is preliminary data.</text>
</comment>
<protein>
    <submittedName>
        <fullName evidence="2">Uncharacterized protein</fullName>
    </submittedName>
</protein>